<dbReference type="SUPFAM" id="SSF50729">
    <property type="entry name" value="PH domain-like"/>
    <property type="match status" value="1"/>
</dbReference>
<feature type="region of interest" description="Disordered" evidence="2">
    <location>
        <begin position="67"/>
        <end position="86"/>
    </location>
</feature>
<dbReference type="InterPro" id="IPR011993">
    <property type="entry name" value="PH-like_dom_sf"/>
</dbReference>
<feature type="domain" description="PH" evidence="3">
    <location>
        <begin position="292"/>
        <end position="397"/>
    </location>
</feature>
<dbReference type="AlphaFoldDB" id="A0AAV5RLF7"/>
<accession>A0AAV5RLF7</accession>
<keyword evidence="5" id="KW-1185">Reference proteome</keyword>
<dbReference type="PROSITE" id="PS50003">
    <property type="entry name" value="PH_DOMAIN"/>
    <property type="match status" value="1"/>
</dbReference>
<dbReference type="SMART" id="SM00233">
    <property type="entry name" value="PH"/>
    <property type="match status" value="1"/>
</dbReference>
<dbReference type="Pfam" id="PF20399">
    <property type="entry name" value="PH_20"/>
    <property type="match status" value="1"/>
</dbReference>
<dbReference type="Gene3D" id="2.30.29.30">
    <property type="entry name" value="Pleckstrin-homology domain (PH domain)/Phosphotyrosine-binding domain (PTB)"/>
    <property type="match status" value="1"/>
</dbReference>
<feature type="region of interest" description="Disordered" evidence="2">
    <location>
        <begin position="401"/>
        <end position="491"/>
    </location>
</feature>
<evidence type="ECO:0000256" key="1">
    <source>
        <dbReference type="ARBA" id="ARBA00022553"/>
    </source>
</evidence>
<proteinExistence type="predicted"/>
<dbReference type="InterPro" id="IPR027267">
    <property type="entry name" value="AH/BAR_dom_sf"/>
</dbReference>
<dbReference type="Gene3D" id="1.20.1270.60">
    <property type="entry name" value="Arfaptin homology (AH) domain/BAR domain"/>
    <property type="match status" value="1"/>
</dbReference>
<protein>
    <submittedName>
        <fullName evidence="4">Phosphatidylinositol 4,5-bisphosphate-binding protein</fullName>
    </submittedName>
</protein>
<evidence type="ECO:0000259" key="3">
    <source>
        <dbReference type="PROSITE" id="PS50003"/>
    </source>
</evidence>
<feature type="compositionally biased region" description="Low complexity" evidence="2">
    <location>
        <begin position="443"/>
        <end position="461"/>
    </location>
</feature>
<evidence type="ECO:0000313" key="5">
    <source>
        <dbReference type="Proteomes" id="UP001362899"/>
    </source>
</evidence>
<dbReference type="SUPFAM" id="SSF103657">
    <property type="entry name" value="BAR/IMD domain-like"/>
    <property type="match status" value="1"/>
</dbReference>
<dbReference type="Proteomes" id="UP001362899">
    <property type="component" value="Unassembled WGS sequence"/>
</dbReference>
<gene>
    <name evidence="4" type="ORF">DASB73_027650</name>
</gene>
<evidence type="ECO:0000313" key="4">
    <source>
        <dbReference type="EMBL" id="GMM51802.1"/>
    </source>
</evidence>
<name>A0AAV5RLF7_STABA</name>
<comment type="caution">
    <text evidence="4">The sequence shown here is derived from an EMBL/GenBank/DDBJ whole genome shotgun (WGS) entry which is preliminary data.</text>
</comment>
<evidence type="ECO:0000256" key="2">
    <source>
        <dbReference type="SAM" id="MobiDB-lite"/>
    </source>
</evidence>
<feature type="compositionally biased region" description="Polar residues" evidence="2">
    <location>
        <begin position="412"/>
        <end position="425"/>
    </location>
</feature>
<dbReference type="InterPro" id="IPR046868">
    <property type="entry name" value="BAR_4"/>
</dbReference>
<sequence length="491" mass="54423">MSVQKYETDILQEHVDSTPILILRLEQWRKGLQVVHQYVQGYQHMHAGVTAHLEKTLKSISELPSFSQPQELQSQSAPDAPNPSSLSNVFQNLQTNVNSLLQKSATTTNGIKTSVLPPLEQLQVDIDKHYKALKLQGGKGIREVERARETTQKAIEQLGRVTSSFGTRALTYQEDPYVIHRRVEAAVLDQISKENIQAEAALGIQRNFATLEHSIIETLRQSLVSLTNMNESFDNDERDINANIAKLFTDIDMEKEWAQFSMTNSEHLVPSSNFQRDPQYVTFVNQHHASCQPLIQGPLQRKGTVLKSYNQGYYVLTPSGFLYQFKHPEPAQDTMPEMGLYLPECQVSKSNRIGKYTFLVVGKDAQKKITTRHKFAFKTSSQQELDQWYSAICRITGNVGTFDEDDDDTVPSAAQSPLSARNSTFPDGPISPVSSNDVNVAPAASASASASAAAAAATTTSHVPTQELHNTGLSDNDEFVLAPESAEDGTK</sequence>
<feature type="compositionally biased region" description="Polar residues" evidence="2">
    <location>
        <begin position="462"/>
        <end position="474"/>
    </location>
</feature>
<reference evidence="4 5" key="1">
    <citation type="journal article" date="2023" name="Elife">
        <title>Identification of key yeast species and microbe-microbe interactions impacting larval growth of Drosophila in the wild.</title>
        <authorList>
            <person name="Mure A."/>
            <person name="Sugiura Y."/>
            <person name="Maeda R."/>
            <person name="Honda K."/>
            <person name="Sakurai N."/>
            <person name="Takahashi Y."/>
            <person name="Watada M."/>
            <person name="Katoh T."/>
            <person name="Gotoh A."/>
            <person name="Gotoh Y."/>
            <person name="Taniguchi I."/>
            <person name="Nakamura K."/>
            <person name="Hayashi T."/>
            <person name="Katayama T."/>
            <person name="Uemura T."/>
            <person name="Hattori Y."/>
        </authorList>
    </citation>
    <scope>NUCLEOTIDE SEQUENCE [LARGE SCALE GENOMIC DNA]</scope>
    <source>
        <strain evidence="4 5">SB-73</strain>
    </source>
</reference>
<keyword evidence="1" id="KW-0597">Phosphoprotein</keyword>
<dbReference type="PANTHER" id="PTHR31941:SF1">
    <property type="entry name" value="CYTOSKELETAL SIGNALING PROTEIN SLM1"/>
    <property type="match status" value="1"/>
</dbReference>
<dbReference type="EMBL" id="BTGC01000008">
    <property type="protein sequence ID" value="GMM51802.1"/>
    <property type="molecule type" value="Genomic_DNA"/>
</dbReference>
<organism evidence="4 5">
    <name type="scientific">Starmerella bacillaris</name>
    <name type="common">Yeast</name>
    <name type="synonym">Candida zemplinina</name>
    <dbReference type="NCBI Taxonomy" id="1247836"/>
    <lineage>
        <taxon>Eukaryota</taxon>
        <taxon>Fungi</taxon>
        <taxon>Dikarya</taxon>
        <taxon>Ascomycota</taxon>
        <taxon>Saccharomycotina</taxon>
        <taxon>Dipodascomycetes</taxon>
        <taxon>Dipodascales</taxon>
        <taxon>Trichomonascaceae</taxon>
        <taxon>Starmerella</taxon>
    </lineage>
</organism>
<dbReference type="PANTHER" id="PTHR31941">
    <property type="entry name" value="CYTOSKELETAL SIGNALING PROTEIN SLM1"/>
    <property type="match status" value="1"/>
</dbReference>
<dbReference type="Pfam" id="PF20400">
    <property type="entry name" value="BAR_4"/>
    <property type="match status" value="1"/>
</dbReference>
<dbReference type="InterPro" id="IPR001849">
    <property type="entry name" value="PH_domain"/>
</dbReference>
<dbReference type="InterPro" id="IPR046869">
    <property type="entry name" value="SLM1/RGC1-like_PH"/>
</dbReference>